<evidence type="ECO:0000313" key="3">
    <source>
        <dbReference type="EMBL" id="VAW94171.1"/>
    </source>
</evidence>
<dbReference type="EMBL" id="UOFT01000036">
    <property type="protein sequence ID" value="VAW94171.1"/>
    <property type="molecule type" value="Genomic_DNA"/>
</dbReference>
<keyword evidence="3" id="KW-0132">Cell division</keyword>
<dbReference type="Pfam" id="PF08338">
    <property type="entry name" value="DUF1731"/>
    <property type="match status" value="1"/>
</dbReference>
<dbReference type="InterPro" id="IPR010099">
    <property type="entry name" value="SDR39U1"/>
</dbReference>
<dbReference type="InterPro" id="IPR001509">
    <property type="entry name" value="Epimerase_deHydtase"/>
</dbReference>
<dbReference type="PANTHER" id="PTHR11092">
    <property type="entry name" value="SUGAR NUCLEOTIDE EPIMERASE RELATED"/>
    <property type="match status" value="1"/>
</dbReference>
<gene>
    <name evidence="3" type="ORF">MNBD_GAMMA23-2193</name>
</gene>
<dbReference type="SUPFAM" id="SSF51735">
    <property type="entry name" value="NAD(P)-binding Rossmann-fold domains"/>
    <property type="match status" value="1"/>
</dbReference>
<sequence length="295" mass="32004">MNVLITGGTGFIGSTLCSRLLEKKHTIIVLSRHPNAIKEPVTAINDLKQLKKEAAFDIVINLAGEPIADKRWSTLQKQRILSSRIDTTQKLIAYFKTVKQKPKLFISGSAIGYYGISETNEAVDETVSGDSSFASQLCQQWEATASQAQALGIRTCLLRTGIVLGKGGGALNKMLIPFKLGLGGRIGQGTQWMPWIHIDDLVGIILLCIDNDSLSGAINGTSPNPVTNQVFTKTLGKVLKRPAILPLPVLVVKLLMGQMGEELLLAGKKVLPIKVLDAGYQFKYNELEKALVNIV</sequence>
<evidence type="ECO:0000259" key="1">
    <source>
        <dbReference type="Pfam" id="PF01370"/>
    </source>
</evidence>
<dbReference type="InterPro" id="IPR036291">
    <property type="entry name" value="NAD(P)-bd_dom_sf"/>
</dbReference>
<dbReference type="GO" id="GO:0051301">
    <property type="term" value="P:cell division"/>
    <property type="evidence" value="ECO:0007669"/>
    <property type="project" value="UniProtKB-KW"/>
</dbReference>
<dbReference type="CDD" id="cd05242">
    <property type="entry name" value="SDR_a8"/>
    <property type="match status" value="1"/>
</dbReference>
<accession>A0A3B0ZR48</accession>
<feature type="domain" description="DUF1731" evidence="2">
    <location>
        <begin position="248"/>
        <end position="294"/>
    </location>
</feature>
<dbReference type="Gene3D" id="3.40.50.720">
    <property type="entry name" value="NAD(P)-binding Rossmann-like Domain"/>
    <property type="match status" value="1"/>
</dbReference>
<reference evidence="3" key="1">
    <citation type="submission" date="2018-06" db="EMBL/GenBank/DDBJ databases">
        <authorList>
            <person name="Zhirakovskaya E."/>
        </authorList>
    </citation>
    <scope>NUCLEOTIDE SEQUENCE</scope>
</reference>
<dbReference type="InterPro" id="IPR013549">
    <property type="entry name" value="DUF1731"/>
</dbReference>
<evidence type="ECO:0000259" key="2">
    <source>
        <dbReference type="Pfam" id="PF08338"/>
    </source>
</evidence>
<dbReference type="Pfam" id="PF01370">
    <property type="entry name" value="Epimerase"/>
    <property type="match status" value="1"/>
</dbReference>
<dbReference type="NCBIfam" id="TIGR01777">
    <property type="entry name" value="yfcH"/>
    <property type="match status" value="1"/>
</dbReference>
<protein>
    <submittedName>
        <fullName evidence="3">Cell division inhibitor Slr1223 (YfcH in EC), contains epimerase/dehydratase and DUF1731 domains</fullName>
    </submittedName>
</protein>
<dbReference type="AlphaFoldDB" id="A0A3B0ZR48"/>
<keyword evidence="3" id="KW-0131">Cell cycle</keyword>
<organism evidence="3">
    <name type="scientific">hydrothermal vent metagenome</name>
    <dbReference type="NCBI Taxonomy" id="652676"/>
    <lineage>
        <taxon>unclassified sequences</taxon>
        <taxon>metagenomes</taxon>
        <taxon>ecological metagenomes</taxon>
    </lineage>
</organism>
<feature type="domain" description="NAD-dependent epimerase/dehydratase" evidence="1">
    <location>
        <begin position="3"/>
        <end position="211"/>
    </location>
</feature>
<dbReference type="PANTHER" id="PTHR11092:SF0">
    <property type="entry name" value="EPIMERASE FAMILY PROTEIN SDR39U1"/>
    <property type="match status" value="1"/>
</dbReference>
<name>A0A3B0ZR48_9ZZZZ</name>
<proteinExistence type="predicted"/>